<sequence length="243" mass="26205">MPEVPAMLANVMEPWFARATRVTGVEDLAPRLKRVRFEGGSLRGLRFRAGQEVEFRVSETAFRHYTPSFFDGVAGALEVVFFLHGHGPGSHWASGLREGSTANVLGPGGKLGLDPFAATHVLLGDETSIGLFAAMGRSLPPGSRAVGAVELDAGCERWPGLAGSALDGVARGKGPRGAPLRTWLEEHPAWLEPRRAQKGDTTFYLSGHAGSIVELRRWLVEERGIPKGAIRTKAYWADGKRGL</sequence>
<dbReference type="OrthoDB" id="9814826at2"/>
<dbReference type="CDD" id="cd06193">
    <property type="entry name" value="siderophore_interacting"/>
    <property type="match status" value="1"/>
</dbReference>
<dbReference type="InterPro" id="IPR017927">
    <property type="entry name" value="FAD-bd_FR_type"/>
</dbReference>
<evidence type="ECO:0000313" key="3">
    <source>
        <dbReference type="EMBL" id="AKT36728.1"/>
    </source>
</evidence>
<protein>
    <submittedName>
        <fullName evidence="3">Oxidoreductase</fullName>
        <ecNumber evidence="3">1.-.-.-</ecNumber>
    </submittedName>
</protein>
<reference evidence="3 4" key="1">
    <citation type="submission" date="2015-07" db="EMBL/GenBank/DDBJ databases">
        <title>Genome analysis of myxobacterium Chondromyces crocatus Cm c5 reveals a high potential for natural compound synthesis and the genetic basis for the loss of fruiting body formation.</title>
        <authorList>
            <person name="Zaburannyi N."/>
            <person name="Bunk B."/>
            <person name="Maier J."/>
            <person name="Overmann J."/>
            <person name="Mueller R."/>
        </authorList>
    </citation>
    <scope>NUCLEOTIDE SEQUENCE [LARGE SCALE GENOMIC DNA]</scope>
    <source>
        <strain evidence="3 4">Cm c5</strain>
    </source>
</reference>
<dbReference type="PANTHER" id="PTHR30157:SF0">
    <property type="entry name" value="NADPH-DEPENDENT FERRIC-CHELATE REDUCTASE"/>
    <property type="match status" value="1"/>
</dbReference>
<dbReference type="InterPro" id="IPR013113">
    <property type="entry name" value="SIP_FAD-bd"/>
</dbReference>
<dbReference type="Pfam" id="PF08021">
    <property type="entry name" value="FAD_binding_9"/>
    <property type="match status" value="1"/>
</dbReference>
<dbReference type="InterPro" id="IPR007037">
    <property type="entry name" value="SIP_rossman_dom"/>
</dbReference>
<dbReference type="InterPro" id="IPR017938">
    <property type="entry name" value="Riboflavin_synthase-like_b-brl"/>
</dbReference>
<name>A0A0K1E833_CHOCO</name>
<dbReference type="SUPFAM" id="SSF63380">
    <property type="entry name" value="Riboflavin synthase domain-like"/>
    <property type="match status" value="1"/>
</dbReference>
<accession>A0A0K1E833</accession>
<dbReference type="EC" id="1.-.-.-" evidence="3"/>
<dbReference type="Gene3D" id="2.40.30.10">
    <property type="entry name" value="Translation factors"/>
    <property type="match status" value="1"/>
</dbReference>
<organism evidence="3 4">
    <name type="scientific">Chondromyces crocatus</name>
    <dbReference type="NCBI Taxonomy" id="52"/>
    <lineage>
        <taxon>Bacteria</taxon>
        <taxon>Pseudomonadati</taxon>
        <taxon>Myxococcota</taxon>
        <taxon>Polyangia</taxon>
        <taxon>Polyangiales</taxon>
        <taxon>Polyangiaceae</taxon>
        <taxon>Chondromyces</taxon>
    </lineage>
</organism>
<dbReference type="EMBL" id="CP012159">
    <property type="protein sequence ID" value="AKT36728.1"/>
    <property type="molecule type" value="Genomic_DNA"/>
</dbReference>
<evidence type="ECO:0000259" key="2">
    <source>
        <dbReference type="PROSITE" id="PS51384"/>
    </source>
</evidence>
<dbReference type="RefSeq" id="WP_050429198.1">
    <property type="nucleotide sequence ID" value="NZ_CP012159.1"/>
</dbReference>
<dbReference type="GO" id="GO:0016491">
    <property type="term" value="F:oxidoreductase activity"/>
    <property type="evidence" value="ECO:0007669"/>
    <property type="project" value="UniProtKB-KW"/>
</dbReference>
<proteinExistence type="inferred from homology"/>
<dbReference type="Pfam" id="PF04954">
    <property type="entry name" value="SIP"/>
    <property type="match status" value="1"/>
</dbReference>
<keyword evidence="4" id="KW-1185">Reference proteome</keyword>
<feature type="domain" description="FAD-binding FR-type" evidence="2">
    <location>
        <begin position="15"/>
        <end position="114"/>
    </location>
</feature>
<evidence type="ECO:0000256" key="1">
    <source>
        <dbReference type="ARBA" id="ARBA00035644"/>
    </source>
</evidence>
<dbReference type="Gene3D" id="3.40.50.80">
    <property type="entry name" value="Nucleotide-binding domain of ferredoxin-NADP reductase (FNR) module"/>
    <property type="match status" value="1"/>
</dbReference>
<dbReference type="PROSITE" id="PS51384">
    <property type="entry name" value="FAD_FR"/>
    <property type="match status" value="1"/>
</dbReference>
<dbReference type="KEGG" id="ccro:CMC5_008490"/>
<evidence type="ECO:0000313" key="4">
    <source>
        <dbReference type="Proteomes" id="UP000067626"/>
    </source>
</evidence>
<dbReference type="InterPro" id="IPR039261">
    <property type="entry name" value="FNR_nucleotide-bd"/>
</dbReference>
<comment type="similarity">
    <text evidence="1">Belongs to the SIP oxidoreductase family.</text>
</comment>
<gene>
    <name evidence="3" type="ORF">CMC5_008490</name>
</gene>
<keyword evidence="3" id="KW-0560">Oxidoreductase</keyword>
<dbReference type="Proteomes" id="UP000067626">
    <property type="component" value="Chromosome"/>
</dbReference>
<dbReference type="PANTHER" id="PTHR30157">
    <property type="entry name" value="FERRIC REDUCTASE, NADPH-DEPENDENT"/>
    <property type="match status" value="1"/>
</dbReference>
<dbReference type="AlphaFoldDB" id="A0A0K1E833"/>
<dbReference type="STRING" id="52.CMC5_008490"/>
<dbReference type="InterPro" id="IPR039374">
    <property type="entry name" value="SIP_fam"/>
</dbReference>